<evidence type="ECO:0000256" key="7">
    <source>
        <dbReference type="ARBA" id="ARBA00047326"/>
    </source>
</evidence>
<keyword evidence="4 8" id="KW-0479">Metal-binding</keyword>
<feature type="binding site" evidence="8">
    <location>
        <position position="63"/>
    </location>
    <ligand>
        <name>[4Fe-4S] cluster</name>
        <dbReference type="ChEBI" id="CHEBI:49883"/>
        <label>2</label>
        <note>4Fe-4S-S-AdoMet</note>
    </ligand>
</feature>
<evidence type="ECO:0000256" key="3">
    <source>
        <dbReference type="ARBA" id="ARBA00022691"/>
    </source>
</evidence>
<dbReference type="InterPro" id="IPR058240">
    <property type="entry name" value="rSAM_sf"/>
</dbReference>
<evidence type="ECO:0000313" key="10">
    <source>
        <dbReference type="EMBL" id="PIZ17709.1"/>
    </source>
</evidence>
<comment type="catalytic activity">
    <reaction evidence="7 8">
        <text>[[Fe-S] cluster scaffold protein carrying a second [4Fe-4S](2+) cluster] + N(6)-octanoyl-L-lysyl-[protein] + 2 oxidized [2Fe-2S]-[ferredoxin] + 2 S-adenosyl-L-methionine + 4 H(+) = [[Fe-S] cluster scaffold protein] + N(6)-[(R)-dihydrolipoyl]-L-lysyl-[protein] + 4 Fe(3+) + 2 hydrogen sulfide + 2 5'-deoxyadenosine + 2 L-methionine + 2 reduced [2Fe-2S]-[ferredoxin]</text>
        <dbReference type="Rhea" id="RHEA:16585"/>
        <dbReference type="Rhea" id="RHEA-COMP:9928"/>
        <dbReference type="Rhea" id="RHEA-COMP:10000"/>
        <dbReference type="Rhea" id="RHEA-COMP:10001"/>
        <dbReference type="Rhea" id="RHEA-COMP:10475"/>
        <dbReference type="Rhea" id="RHEA-COMP:14568"/>
        <dbReference type="Rhea" id="RHEA-COMP:14569"/>
        <dbReference type="ChEBI" id="CHEBI:15378"/>
        <dbReference type="ChEBI" id="CHEBI:17319"/>
        <dbReference type="ChEBI" id="CHEBI:29034"/>
        <dbReference type="ChEBI" id="CHEBI:29919"/>
        <dbReference type="ChEBI" id="CHEBI:33722"/>
        <dbReference type="ChEBI" id="CHEBI:33737"/>
        <dbReference type="ChEBI" id="CHEBI:33738"/>
        <dbReference type="ChEBI" id="CHEBI:57844"/>
        <dbReference type="ChEBI" id="CHEBI:59789"/>
        <dbReference type="ChEBI" id="CHEBI:78809"/>
        <dbReference type="ChEBI" id="CHEBI:83100"/>
        <dbReference type="EC" id="2.8.1.8"/>
    </reaction>
</comment>
<feature type="binding site" evidence="8">
    <location>
        <position position="33"/>
    </location>
    <ligand>
        <name>[4Fe-4S] cluster</name>
        <dbReference type="ChEBI" id="CHEBI:49883"/>
        <label>1</label>
    </ligand>
</feature>
<comment type="similarity">
    <text evidence="8">Belongs to the radical SAM superfamily. Lipoyl synthase family.</text>
</comment>
<dbReference type="GO" id="GO:0016992">
    <property type="term" value="F:lipoate synthase activity"/>
    <property type="evidence" value="ECO:0007669"/>
    <property type="project" value="UniProtKB-UniRule"/>
</dbReference>
<dbReference type="InterPro" id="IPR013785">
    <property type="entry name" value="Aldolase_TIM"/>
</dbReference>
<dbReference type="CDD" id="cd01335">
    <property type="entry name" value="Radical_SAM"/>
    <property type="match status" value="1"/>
</dbReference>
<dbReference type="PIRSF" id="PIRSF005963">
    <property type="entry name" value="Lipoyl_synth"/>
    <property type="match status" value="1"/>
</dbReference>
<keyword evidence="6 8" id="KW-0411">Iron-sulfur</keyword>
<dbReference type="GO" id="GO:0051539">
    <property type="term" value="F:4 iron, 4 sulfur cluster binding"/>
    <property type="evidence" value="ECO:0007669"/>
    <property type="project" value="UniProtKB-UniRule"/>
</dbReference>
<keyword evidence="1 8" id="KW-0004">4Fe-4S</keyword>
<feature type="binding site" evidence="8">
    <location>
        <position position="273"/>
    </location>
    <ligand>
        <name>[4Fe-4S] cluster</name>
        <dbReference type="ChEBI" id="CHEBI:49883"/>
        <label>1</label>
    </ligand>
</feature>
<comment type="subcellular location">
    <subcellularLocation>
        <location evidence="8">Cytoplasm</location>
    </subcellularLocation>
</comment>
<evidence type="ECO:0000256" key="5">
    <source>
        <dbReference type="ARBA" id="ARBA00023004"/>
    </source>
</evidence>
<comment type="pathway">
    <text evidence="8">Protein modification; protein lipoylation via endogenous pathway; protein N(6)-(lipoyl)lysine from octanoyl-[acyl-carrier-protein]: step 2/2.</text>
</comment>
<proteinExistence type="inferred from homology"/>
<dbReference type="PANTHER" id="PTHR10949">
    <property type="entry name" value="LIPOYL SYNTHASE"/>
    <property type="match status" value="1"/>
</dbReference>
<dbReference type="NCBIfam" id="NF004019">
    <property type="entry name" value="PRK05481.1"/>
    <property type="match status" value="1"/>
</dbReference>
<feature type="binding site" evidence="8">
    <location>
        <position position="66"/>
    </location>
    <ligand>
        <name>[4Fe-4S] cluster</name>
        <dbReference type="ChEBI" id="CHEBI:49883"/>
        <label>2</label>
        <note>4Fe-4S-S-AdoMet</note>
    </ligand>
</feature>
<dbReference type="AlphaFoldDB" id="A0A2M7SDZ4"/>
<accession>A0A2M7SDZ4</accession>
<dbReference type="InterPro" id="IPR006638">
    <property type="entry name" value="Elp3/MiaA/NifB-like_rSAM"/>
</dbReference>
<keyword evidence="3 8" id="KW-0949">S-adenosyl-L-methionine</keyword>
<dbReference type="NCBIfam" id="TIGR00510">
    <property type="entry name" value="lipA"/>
    <property type="match status" value="1"/>
</dbReference>
<evidence type="ECO:0000256" key="6">
    <source>
        <dbReference type="ARBA" id="ARBA00023014"/>
    </source>
</evidence>
<protein>
    <recommendedName>
        <fullName evidence="8">Lipoyl synthase</fullName>
        <ecNumber evidence="8">2.8.1.8</ecNumber>
    </recommendedName>
    <alternativeName>
        <fullName evidence="8">Lip-syn</fullName>
        <shortName evidence="8">LS</shortName>
    </alternativeName>
    <alternativeName>
        <fullName evidence="8">Lipoate synthase</fullName>
    </alternativeName>
    <alternativeName>
        <fullName evidence="8">Lipoic acid synthase</fullName>
    </alternativeName>
    <alternativeName>
        <fullName evidence="8">Sulfur insertion protein LipA</fullName>
    </alternativeName>
</protein>
<evidence type="ECO:0000313" key="11">
    <source>
        <dbReference type="Proteomes" id="UP000229307"/>
    </source>
</evidence>
<dbReference type="Pfam" id="PF04055">
    <property type="entry name" value="Radical_SAM"/>
    <property type="match status" value="1"/>
</dbReference>
<dbReference type="SFLD" id="SFLDG01058">
    <property type="entry name" value="lipoyl_synthase_like"/>
    <property type="match status" value="1"/>
</dbReference>
<dbReference type="EC" id="2.8.1.8" evidence="8"/>
<sequence>MRKKLPEWLKKKIPCGSVTTEKILERNRLNTVCESAHCPNRGECFSGGEATFMILGSVCTRNCGFCAVRKGVPAPVDEGEPARLSKAVAEMGLRYVVITSVTRDDLPDGGASQFAGTVRELRKDFNGSLGIELLIPDLKGSTEALKIILEQNITVLNHNLETVKRLYPVVRQKADYHRSLELLRSVKKQRPDMFTKSGLMLGLGETKDEALMAMKDLRDVSCDLLTLGQYLRPGPGQVEVAEFIEPERFAEYKRIAESMGFSGVASGPFVRSSYQAGQLLNTCQRVKVSRPTSVGGQASCQRNYKDFY</sequence>
<dbReference type="GO" id="GO:0005737">
    <property type="term" value="C:cytoplasm"/>
    <property type="evidence" value="ECO:0007669"/>
    <property type="project" value="UniProtKB-SubCell"/>
</dbReference>
<dbReference type="NCBIfam" id="NF009544">
    <property type="entry name" value="PRK12928.1"/>
    <property type="match status" value="1"/>
</dbReference>
<feature type="binding site" evidence="8">
    <location>
        <position position="59"/>
    </location>
    <ligand>
        <name>[4Fe-4S] cluster</name>
        <dbReference type="ChEBI" id="CHEBI:49883"/>
        <label>2</label>
        <note>4Fe-4S-S-AdoMet</note>
    </ligand>
</feature>
<dbReference type="SMART" id="SM00729">
    <property type="entry name" value="Elp3"/>
    <property type="match status" value="1"/>
</dbReference>
<dbReference type="SUPFAM" id="SSF102114">
    <property type="entry name" value="Radical SAM enzymes"/>
    <property type="match status" value="1"/>
</dbReference>
<dbReference type="HAMAP" id="MF_00206">
    <property type="entry name" value="Lipoyl_synth"/>
    <property type="match status" value="1"/>
</dbReference>
<name>A0A2M7SDZ4_9BACT</name>
<dbReference type="PANTHER" id="PTHR10949:SF0">
    <property type="entry name" value="LIPOYL SYNTHASE, MITOCHONDRIAL"/>
    <property type="match status" value="1"/>
</dbReference>
<dbReference type="Gene3D" id="3.20.20.70">
    <property type="entry name" value="Aldolase class I"/>
    <property type="match status" value="1"/>
</dbReference>
<dbReference type="PROSITE" id="PS51918">
    <property type="entry name" value="RADICAL_SAM"/>
    <property type="match status" value="1"/>
</dbReference>
<feature type="domain" description="Radical SAM core" evidence="9">
    <location>
        <begin position="45"/>
        <end position="262"/>
    </location>
</feature>
<feature type="binding site" evidence="8">
    <location>
        <position position="44"/>
    </location>
    <ligand>
        <name>[4Fe-4S] cluster</name>
        <dbReference type="ChEBI" id="CHEBI:49883"/>
        <label>1</label>
    </ligand>
</feature>
<keyword evidence="8" id="KW-0963">Cytoplasm</keyword>
<comment type="caution">
    <text evidence="10">The sequence shown here is derived from an EMBL/GenBank/DDBJ whole genome shotgun (WGS) entry which is preliminary data.</text>
</comment>
<feature type="binding site" evidence="8">
    <location>
        <position position="38"/>
    </location>
    <ligand>
        <name>[4Fe-4S] cluster</name>
        <dbReference type="ChEBI" id="CHEBI:49883"/>
        <label>1</label>
    </ligand>
</feature>
<organism evidence="10 11">
    <name type="scientific">Candidatus Desantisbacteria bacterium CG_4_10_14_0_8_um_filter_48_22</name>
    <dbReference type="NCBI Taxonomy" id="1974543"/>
    <lineage>
        <taxon>Bacteria</taxon>
        <taxon>Candidatus Desantisiibacteriota</taxon>
    </lineage>
</organism>
<dbReference type="SFLD" id="SFLDF00271">
    <property type="entry name" value="lipoyl_synthase"/>
    <property type="match status" value="1"/>
</dbReference>
<gene>
    <name evidence="8 10" type="primary">lipA</name>
    <name evidence="10" type="ORF">COY52_03270</name>
</gene>
<dbReference type="UniPathway" id="UPA00538">
    <property type="reaction ID" value="UER00593"/>
</dbReference>
<evidence type="ECO:0000259" key="9">
    <source>
        <dbReference type="PROSITE" id="PS51918"/>
    </source>
</evidence>
<dbReference type="EMBL" id="PFMR01000090">
    <property type="protein sequence ID" value="PIZ17709.1"/>
    <property type="molecule type" value="Genomic_DNA"/>
</dbReference>
<keyword evidence="2 8" id="KW-0808">Transferase</keyword>
<evidence type="ECO:0000256" key="8">
    <source>
        <dbReference type="HAMAP-Rule" id="MF_00206"/>
    </source>
</evidence>
<dbReference type="Proteomes" id="UP000229307">
    <property type="component" value="Unassembled WGS sequence"/>
</dbReference>
<evidence type="ECO:0000256" key="1">
    <source>
        <dbReference type="ARBA" id="ARBA00022485"/>
    </source>
</evidence>
<comment type="cofactor">
    <cofactor evidence="8">
        <name>[4Fe-4S] cluster</name>
        <dbReference type="ChEBI" id="CHEBI:49883"/>
    </cofactor>
    <text evidence="8">Binds 2 [4Fe-4S] clusters per subunit. One cluster is coordinated with 3 cysteines and an exchangeable S-adenosyl-L-methionine.</text>
</comment>
<comment type="function">
    <text evidence="8">Catalyzes the radical-mediated insertion of two sulfur atoms into the C-6 and C-8 positions of the octanoyl moiety bound to the lipoyl domains of lipoate-dependent enzymes, thereby converting the octanoylated domains into lipoylated derivatives.</text>
</comment>
<dbReference type="GO" id="GO:0009249">
    <property type="term" value="P:protein lipoylation"/>
    <property type="evidence" value="ECO:0007669"/>
    <property type="project" value="UniProtKB-UniRule"/>
</dbReference>
<reference evidence="11" key="1">
    <citation type="submission" date="2017-09" db="EMBL/GenBank/DDBJ databases">
        <title>Depth-based differentiation of microbial function through sediment-hosted aquifers and enrichment of novel symbionts in the deep terrestrial subsurface.</title>
        <authorList>
            <person name="Probst A.J."/>
            <person name="Ladd B."/>
            <person name="Jarett J.K."/>
            <person name="Geller-Mcgrath D.E."/>
            <person name="Sieber C.M.K."/>
            <person name="Emerson J.B."/>
            <person name="Anantharaman K."/>
            <person name="Thomas B.C."/>
            <person name="Malmstrom R."/>
            <person name="Stieglmeier M."/>
            <person name="Klingl A."/>
            <person name="Woyke T."/>
            <person name="Ryan C.M."/>
            <person name="Banfield J.F."/>
        </authorList>
    </citation>
    <scope>NUCLEOTIDE SEQUENCE [LARGE SCALE GENOMIC DNA]</scope>
</reference>
<evidence type="ECO:0000256" key="4">
    <source>
        <dbReference type="ARBA" id="ARBA00022723"/>
    </source>
</evidence>
<dbReference type="GO" id="GO:0046872">
    <property type="term" value="F:metal ion binding"/>
    <property type="evidence" value="ECO:0007669"/>
    <property type="project" value="UniProtKB-KW"/>
</dbReference>
<evidence type="ECO:0000256" key="2">
    <source>
        <dbReference type="ARBA" id="ARBA00022679"/>
    </source>
</evidence>
<dbReference type="InterPro" id="IPR007197">
    <property type="entry name" value="rSAM"/>
</dbReference>
<keyword evidence="5 8" id="KW-0408">Iron</keyword>
<dbReference type="SFLD" id="SFLDS00029">
    <property type="entry name" value="Radical_SAM"/>
    <property type="match status" value="1"/>
</dbReference>
<dbReference type="InterPro" id="IPR003698">
    <property type="entry name" value="Lipoyl_synth"/>
</dbReference>